<reference evidence="2" key="2">
    <citation type="submission" date="2009-11" db="EMBL/GenBank/DDBJ databases">
        <title>The Genome Sequence of Allomyces macrogynus strain ATCC 38327.</title>
        <authorList>
            <consortium name="The Broad Institute Genome Sequencing Platform"/>
            <person name="Russ C."/>
            <person name="Cuomo C."/>
            <person name="Shea T."/>
            <person name="Young S.K."/>
            <person name="Zeng Q."/>
            <person name="Koehrsen M."/>
            <person name="Haas B."/>
            <person name="Borodovsky M."/>
            <person name="Guigo R."/>
            <person name="Alvarado L."/>
            <person name="Berlin A."/>
            <person name="Borenstein D."/>
            <person name="Chen Z."/>
            <person name="Engels R."/>
            <person name="Freedman E."/>
            <person name="Gellesch M."/>
            <person name="Goldberg J."/>
            <person name="Griggs A."/>
            <person name="Gujja S."/>
            <person name="Heiman D."/>
            <person name="Hepburn T."/>
            <person name="Howarth C."/>
            <person name="Jen D."/>
            <person name="Larson L."/>
            <person name="Lewis B."/>
            <person name="Mehta T."/>
            <person name="Park D."/>
            <person name="Pearson M."/>
            <person name="Roberts A."/>
            <person name="Saif S."/>
            <person name="Shenoy N."/>
            <person name="Sisk P."/>
            <person name="Stolte C."/>
            <person name="Sykes S."/>
            <person name="Walk T."/>
            <person name="White J."/>
            <person name="Yandava C."/>
            <person name="Burger G."/>
            <person name="Gray M.W."/>
            <person name="Holland P.W.H."/>
            <person name="King N."/>
            <person name="Lang F.B.F."/>
            <person name="Roger A.J."/>
            <person name="Ruiz-Trillo I."/>
            <person name="Lander E."/>
            <person name="Nusbaum C."/>
        </authorList>
    </citation>
    <scope>NUCLEOTIDE SEQUENCE [LARGE SCALE GENOMIC DNA]</scope>
    <source>
        <strain evidence="2">ATCC 38327</strain>
    </source>
</reference>
<gene>
    <name evidence="1" type="ORF">AMAG_20690</name>
</gene>
<organism evidence="1 2">
    <name type="scientific">Allomyces macrogynus (strain ATCC 38327)</name>
    <name type="common">Allomyces javanicus var. macrogynus</name>
    <dbReference type="NCBI Taxonomy" id="578462"/>
    <lineage>
        <taxon>Eukaryota</taxon>
        <taxon>Fungi</taxon>
        <taxon>Fungi incertae sedis</taxon>
        <taxon>Blastocladiomycota</taxon>
        <taxon>Blastocladiomycetes</taxon>
        <taxon>Blastocladiales</taxon>
        <taxon>Blastocladiaceae</taxon>
        <taxon>Allomyces</taxon>
    </lineage>
</organism>
<name>A0A0L0TEQ3_ALLM3</name>
<evidence type="ECO:0000313" key="2">
    <source>
        <dbReference type="Proteomes" id="UP000054350"/>
    </source>
</evidence>
<evidence type="ECO:0000313" key="1">
    <source>
        <dbReference type="EMBL" id="KNE73054.1"/>
    </source>
</evidence>
<dbReference type="EMBL" id="GG745387">
    <property type="protein sequence ID" value="KNE73054.1"/>
    <property type="molecule type" value="Genomic_DNA"/>
</dbReference>
<dbReference type="AlphaFoldDB" id="A0A0L0TEQ3"/>
<keyword evidence="2" id="KW-1185">Reference proteome</keyword>
<accession>A0A0L0TEQ3</accession>
<dbReference type="VEuPathDB" id="FungiDB:AMAG_20690"/>
<reference evidence="1 2" key="1">
    <citation type="submission" date="2009-11" db="EMBL/GenBank/DDBJ databases">
        <title>Annotation of Allomyces macrogynus ATCC 38327.</title>
        <authorList>
            <consortium name="The Broad Institute Genome Sequencing Platform"/>
            <person name="Russ C."/>
            <person name="Cuomo C."/>
            <person name="Burger G."/>
            <person name="Gray M.W."/>
            <person name="Holland P.W.H."/>
            <person name="King N."/>
            <person name="Lang F.B.F."/>
            <person name="Roger A.J."/>
            <person name="Ruiz-Trillo I."/>
            <person name="Young S.K."/>
            <person name="Zeng Q."/>
            <person name="Gargeya S."/>
            <person name="Fitzgerald M."/>
            <person name="Haas B."/>
            <person name="Abouelleil A."/>
            <person name="Alvarado L."/>
            <person name="Arachchi H.M."/>
            <person name="Berlin A."/>
            <person name="Chapman S.B."/>
            <person name="Gearin G."/>
            <person name="Goldberg J."/>
            <person name="Griggs A."/>
            <person name="Gujja S."/>
            <person name="Hansen M."/>
            <person name="Heiman D."/>
            <person name="Howarth C."/>
            <person name="Larimer J."/>
            <person name="Lui A."/>
            <person name="MacDonald P.J.P."/>
            <person name="McCowen C."/>
            <person name="Montmayeur A."/>
            <person name="Murphy C."/>
            <person name="Neiman D."/>
            <person name="Pearson M."/>
            <person name="Priest M."/>
            <person name="Roberts A."/>
            <person name="Saif S."/>
            <person name="Shea T."/>
            <person name="Sisk P."/>
            <person name="Stolte C."/>
            <person name="Sykes S."/>
            <person name="Wortman J."/>
            <person name="Nusbaum C."/>
            <person name="Birren B."/>
        </authorList>
    </citation>
    <scope>NUCLEOTIDE SEQUENCE [LARGE SCALE GENOMIC DNA]</scope>
    <source>
        <strain evidence="1 2">ATCC 38327</strain>
    </source>
</reference>
<protein>
    <submittedName>
        <fullName evidence="1">Uncharacterized protein</fullName>
    </submittedName>
</protein>
<dbReference type="Proteomes" id="UP000054350">
    <property type="component" value="Unassembled WGS sequence"/>
</dbReference>
<proteinExistence type="predicted"/>
<sequence length="146" mass="15558">MIIHSRAEQVGLSSTISAAVVHRVSHSIDLPIWPARLADISGKAMNVVVEPTEVGSVAVTKWNPGGETASWQDELPLFLASLAADLPNLRHLNVQTPSTAQSLRLGITALAPALCSLTVAVESDYNKVFRPSLELPCLANLVMTLP</sequence>